<feature type="compositionally biased region" description="Polar residues" evidence="1">
    <location>
        <begin position="86"/>
        <end position="105"/>
    </location>
</feature>
<feature type="compositionally biased region" description="Acidic residues" evidence="1">
    <location>
        <begin position="163"/>
        <end position="172"/>
    </location>
</feature>
<protein>
    <submittedName>
        <fullName evidence="2">Uncharacterized protein</fullName>
    </submittedName>
</protein>
<evidence type="ECO:0000256" key="1">
    <source>
        <dbReference type="SAM" id="MobiDB-lite"/>
    </source>
</evidence>
<dbReference type="Proteomes" id="UP000823674">
    <property type="component" value="Chromosome A04"/>
</dbReference>
<proteinExistence type="predicted"/>
<keyword evidence="3" id="KW-1185">Reference proteome</keyword>
<gene>
    <name evidence="2" type="primary">A04g502160.1_BraROA</name>
    <name evidence="2" type="ORF">IGI04_014782</name>
</gene>
<feature type="region of interest" description="Disordered" evidence="1">
    <location>
        <begin position="1"/>
        <end position="206"/>
    </location>
</feature>
<evidence type="ECO:0000313" key="3">
    <source>
        <dbReference type="Proteomes" id="UP000823674"/>
    </source>
</evidence>
<name>A0ABQ7MNU2_BRACM</name>
<reference evidence="2 3" key="1">
    <citation type="submission" date="2021-03" db="EMBL/GenBank/DDBJ databases">
        <authorList>
            <person name="King G.J."/>
            <person name="Bancroft I."/>
            <person name="Baten A."/>
            <person name="Bloomfield J."/>
            <person name="Borpatragohain P."/>
            <person name="He Z."/>
            <person name="Irish N."/>
            <person name="Irwin J."/>
            <person name="Liu K."/>
            <person name="Mauleon R.P."/>
            <person name="Moore J."/>
            <person name="Morris R."/>
            <person name="Ostergaard L."/>
            <person name="Wang B."/>
            <person name="Wells R."/>
        </authorList>
    </citation>
    <scope>NUCLEOTIDE SEQUENCE [LARGE SCALE GENOMIC DNA]</scope>
    <source>
        <strain evidence="2">R-o-18</strain>
        <tissue evidence="2">Leaf</tissue>
    </source>
</reference>
<comment type="caution">
    <text evidence="2">The sequence shown here is derived from an EMBL/GenBank/DDBJ whole genome shotgun (WGS) entry which is preliminary data.</text>
</comment>
<sequence length="219" mass="23370">MIWGAMRNFNYGSEEAVQQSKKGGKGGDESASEPKGAAKKGGKGGEESASEPKGAAKKGGKRGASVSLSSPERSRKSKIVEGISMLASTEASKTRRGTQYGSPVSSLEKVTRRGTPYGGSTPSPRQSKKQKVTGVLTVSPPPGNSKNKQVVEEEEECPQKETNEEEEFGNIEDDAHSSQAQASPWKIPQSSQASQGQASQTRAWEDGFRSRTTLLFIYV</sequence>
<feature type="compositionally biased region" description="Low complexity" evidence="1">
    <location>
        <begin position="189"/>
        <end position="200"/>
    </location>
</feature>
<accession>A0ABQ7MNU2</accession>
<organism evidence="2 3">
    <name type="scientific">Brassica rapa subsp. trilocularis</name>
    <dbReference type="NCBI Taxonomy" id="1813537"/>
    <lineage>
        <taxon>Eukaryota</taxon>
        <taxon>Viridiplantae</taxon>
        <taxon>Streptophyta</taxon>
        <taxon>Embryophyta</taxon>
        <taxon>Tracheophyta</taxon>
        <taxon>Spermatophyta</taxon>
        <taxon>Magnoliopsida</taxon>
        <taxon>eudicotyledons</taxon>
        <taxon>Gunneridae</taxon>
        <taxon>Pentapetalae</taxon>
        <taxon>rosids</taxon>
        <taxon>malvids</taxon>
        <taxon>Brassicales</taxon>
        <taxon>Brassicaceae</taxon>
        <taxon>Brassiceae</taxon>
        <taxon>Brassica</taxon>
    </lineage>
</organism>
<dbReference type="EMBL" id="JADBGQ010000004">
    <property type="protein sequence ID" value="KAG5400175.1"/>
    <property type="molecule type" value="Genomic_DNA"/>
</dbReference>
<evidence type="ECO:0000313" key="2">
    <source>
        <dbReference type="EMBL" id="KAG5400175.1"/>
    </source>
</evidence>